<keyword evidence="1" id="KW-0811">Translocation</keyword>
<dbReference type="VEuPathDB" id="CryptoDB:cand_017870"/>
<keyword evidence="1" id="KW-0813">Transport</keyword>
<dbReference type="GeneID" id="92365972"/>
<dbReference type="GO" id="GO:0015031">
    <property type="term" value="P:protein transport"/>
    <property type="evidence" value="ECO:0007669"/>
    <property type="project" value="UniProtKB-KW"/>
</dbReference>
<feature type="domain" description="Tim10-like" evidence="2">
    <location>
        <begin position="18"/>
        <end position="73"/>
    </location>
</feature>
<keyword evidence="1" id="KW-0472">Membrane</keyword>
<dbReference type="InterPro" id="IPR004217">
    <property type="entry name" value="Tim10-like"/>
</dbReference>
<dbReference type="Pfam" id="PF02953">
    <property type="entry name" value="zf-Tim10_DDP"/>
    <property type="match status" value="1"/>
</dbReference>
<proteinExistence type="inferred from homology"/>
<evidence type="ECO:0000313" key="4">
    <source>
        <dbReference type="Proteomes" id="UP000186804"/>
    </source>
</evidence>
<dbReference type="RefSeq" id="XP_067067231.1">
    <property type="nucleotide sequence ID" value="XM_067212021.1"/>
</dbReference>
<dbReference type="GO" id="GO:0005743">
    <property type="term" value="C:mitochondrial inner membrane"/>
    <property type="evidence" value="ECO:0007669"/>
    <property type="project" value="UniProtKB-SubCell"/>
</dbReference>
<dbReference type="InterPro" id="IPR035427">
    <property type="entry name" value="Tim10-like_dom_sf"/>
</dbReference>
<name>A0A1J4MLW1_9CRYT</name>
<comment type="subcellular location">
    <subcellularLocation>
        <location evidence="1">Mitochondrion inner membrane</location>
        <topology evidence="1">Peripheral membrane protein</topology>
        <orientation evidence="1">Intermembrane side</orientation>
    </subcellularLocation>
</comment>
<reference evidence="3 4" key="1">
    <citation type="submission" date="2016-10" db="EMBL/GenBank/DDBJ databases">
        <title>Reductive evolution of mitochondrial metabolism and differential evolution of invasion-related proteins in Cryptosporidium.</title>
        <authorList>
            <person name="Liu S."/>
            <person name="Roellig D.M."/>
            <person name="Guo Y."/>
            <person name="Li N."/>
            <person name="Frace M.A."/>
            <person name="Tang K."/>
            <person name="Zhang L."/>
            <person name="Feng Y."/>
            <person name="Xiao L."/>
        </authorList>
    </citation>
    <scope>NUCLEOTIDE SEQUENCE [LARGE SCALE GENOMIC DNA]</scope>
    <source>
        <strain evidence="3">30847</strain>
    </source>
</reference>
<organism evidence="3 4">
    <name type="scientific">Cryptosporidium andersoni</name>
    <dbReference type="NCBI Taxonomy" id="117008"/>
    <lineage>
        <taxon>Eukaryota</taxon>
        <taxon>Sar</taxon>
        <taxon>Alveolata</taxon>
        <taxon>Apicomplexa</taxon>
        <taxon>Conoidasida</taxon>
        <taxon>Coccidia</taxon>
        <taxon>Eucoccidiorida</taxon>
        <taxon>Eimeriorina</taxon>
        <taxon>Cryptosporidiidae</taxon>
        <taxon>Cryptosporidium</taxon>
    </lineage>
</organism>
<accession>A0A1J4MLW1</accession>
<comment type="caution">
    <text evidence="3">The sequence shown here is derived from an EMBL/GenBank/DDBJ whole genome shotgun (WGS) entry which is preliminary data.</text>
</comment>
<evidence type="ECO:0000313" key="3">
    <source>
        <dbReference type="EMBL" id="OII73861.1"/>
    </source>
</evidence>
<sequence length="86" mass="9820">MNENSESSIQALEKLQVLQKIIESQKTVVKMTSKCFKYCVPNVGKSLSQKEQACLWSCAQRFLESTDFINRRSSENIRNVSNVDSD</sequence>
<evidence type="ECO:0000259" key="2">
    <source>
        <dbReference type="Pfam" id="PF02953"/>
    </source>
</evidence>
<keyword evidence="1" id="KW-0999">Mitochondrion inner membrane</keyword>
<protein>
    <recommendedName>
        <fullName evidence="1">Mitochondrial import inner membrane translocase subunit</fullName>
    </recommendedName>
</protein>
<keyword evidence="1" id="KW-0143">Chaperone</keyword>
<keyword evidence="1" id="KW-1015">Disulfide bond</keyword>
<keyword evidence="1" id="KW-0496">Mitochondrion</keyword>
<dbReference type="EMBL" id="LRBS01000100">
    <property type="protein sequence ID" value="OII73861.1"/>
    <property type="molecule type" value="Genomic_DNA"/>
</dbReference>
<dbReference type="SUPFAM" id="SSF144122">
    <property type="entry name" value="Tim10-like"/>
    <property type="match status" value="1"/>
</dbReference>
<evidence type="ECO:0000256" key="1">
    <source>
        <dbReference type="RuleBase" id="RU367043"/>
    </source>
</evidence>
<keyword evidence="4" id="KW-1185">Reference proteome</keyword>
<dbReference type="AlphaFoldDB" id="A0A1J4MLW1"/>
<gene>
    <name evidence="3" type="ORF">cand_017870</name>
</gene>
<comment type="similarity">
    <text evidence="1">Belongs to the small Tim family.</text>
</comment>
<keyword evidence="1" id="KW-0653">Protein transport</keyword>
<comment type="domain">
    <text evidence="1">The twin CX3C motif contains 4 conserved Cys residues that form 2 disulfide bonds in the mitochondrial intermembrane space.</text>
</comment>
<dbReference type="OrthoDB" id="344165at2759"/>
<comment type="subunit">
    <text evidence="1">Heterohexamer.</text>
</comment>
<dbReference type="Gene3D" id="1.10.287.810">
    <property type="entry name" value="Mitochondrial import inner membrane translocase subunit tim13 like domains"/>
    <property type="match status" value="1"/>
</dbReference>
<dbReference type="Proteomes" id="UP000186804">
    <property type="component" value="Unassembled WGS sequence"/>
</dbReference>
<comment type="function">
    <text evidence="1">Mitochondrial intermembrane chaperone that participates in the import and insertion of some multi-pass transmembrane proteins into the mitochondrial inner membrane. Also required for the transfer of beta-barrel precursors from the TOM complex to the sorting and assembly machinery (SAM complex) of the outer membrane. Acts as a chaperone-like protein that protects the hydrophobic precursors from aggregation and guide them through the mitochondrial intermembrane space.</text>
</comment>